<sequence>MSWGPAVMGGVGMGGPFGDHGLVKLAKSPLVSQQGPSGVRAVADRRQLGLLLLLFCFPWPQNLTYPD</sequence>
<keyword evidence="1" id="KW-1185">Reference proteome</keyword>
<evidence type="ECO:0000313" key="1">
    <source>
        <dbReference type="Proteomes" id="UP000492821"/>
    </source>
</evidence>
<name>A0A7E4URZ2_PANRE</name>
<organism evidence="1 2">
    <name type="scientific">Panagrellus redivivus</name>
    <name type="common">Microworm</name>
    <dbReference type="NCBI Taxonomy" id="6233"/>
    <lineage>
        <taxon>Eukaryota</taxon>
        <taxon>Metazoa</taxon>
        <taxon>Ecdysozoa</taxon>
        <taxon>Nematoda</taxon>
        <taxon>Chromadorea</taxon>
        <taxon>Rhabditida</taxon>
        <taxon>Tylenchina</taxon>
        <taxon>Panagrolaimomorpha</taxon>
        <taxon>Panagrolaimoidea</taxon>
        <taxon>Panagrolaimidae</taxon>
        <taxon>Panagrellus</taxon>
    </lineage>
</organism>
<reference evidence="1" key="1">
    <citation type="journal article" date="2013" name="Genetics">
        <title>The draft genome and transcriptome of Panagrellus redivivus are shaped by the harsh demands of a free-living lifestyle.</title>
        <authorList>
            <person name="Srinivasan J."/>
            <person name="Dillman A.R."/>
            <person name="Macchietto M.G."/>
            <person name="Heikkinen L."/>
            <person name="Lakso M."/>
            <person name="Fracchia K.M."/>
            <person name="Antoshechkin I."/>
            <person name="Mortazavi A."/>
            <person name="Wong G."/>
            <person name="Sternberg P.W."/>
        </authorList>
    </citation>
    <scope>NUCLEOTIDE SEQUENCE [LARGE SCALE GENOMIC DNA]</scope>
    <source>
        <strain evidence="1">MT8872</strain>
    </source>
</reference>
<accession>A0A7E4URZ2</accession>
<dbReference type="WBParaSite" id="Pan_g11727.t1">
    <property type="protein sequence ID" value="Pan_g11727.t1"/>
    <property type="gene ID" value="Pan_g11727"/>
</dbReference>
<evidence type="ECO:0000313" key="2">
    <source>
        <dbReference type="WBParaSite" id="Pan_g11727.t1"/>
    </source>
</evidence>
<dbReference type="AlphaFoldDB" id="A0A7E4URZ2"/>
<proteinExistence type="predicted"/>
<reference evidence="2" key="2">
    <citation type="submission" date="2020-10" db="UniProtKB">
        <authorList>
            <consortium name="WormBaseParasite"/>
        </authorList>
    </citation>
    <scope>IDENTIFICATION</scope>
</reference>
<dbReference type="Proteomes" id="UP000492821">
    <property type="component" value="Unassembled WGS sequence"/>
</dbReference>
<protein>
    <submittedName>
        <fullName evidence="2">Alternative protein</fullName>
    </submittedName>
</protein>